<dbReference type="Proteomes" id="UP000231143">
    <property type="component" value="Unassembled WGS sequence"/>
</dbReference>
<dbReference type="Pfam" id="PF02637">
    <property type="entry name" value="GatB_Yqey"/>
    <property type="match status" value="1"/>
</dbReference>
<organism evidence="12 13">
    <name type="scientific">Candidatus Campbellbacteria bacterium CG22_combo_CG10-13_8_21_14_all_36_13</name>
    <dbReference type="NCBI Taxonomy" id="1974529"/>
    <lineage>
        <taxon>Bacteria</taxon>
        <taxon>Candidatus Campbelliibacteriota</taxon>
    </lineage>
</organism>
<dbReference type="EMBL" id="PCTT01000027">
    <property type="protein sequence ID" value="PIP87085.1"/>
    <property type="molecule type" value="Genomic_DNA"/>
</dbReference>
<dbReference type="GO" id="GO:0050567">
    <property type="term" value="F:glutaminyl-tRNA synthase (glutamine-hydrolyzing) activity"/>
    <property type="evidence" value="ECO:0007669"/>
    <property type="project" value="UniProtKB-UniRule"/>
</dbReference>
<evidence type="ECO:0000256" key="10">
    <source>
        <dbReference type="HAMAP-Rule" id="MF_00121"/>
    </source>
</evidence>
<dbReference type="PROSITE" id="PS01234">
    <property type="entry name" value="GATB"/>
    <property type="match status" value="1"/>
</dbReference>
<dbReference type="SUPFAM" id="SSF55931">
    <property type="entry name" value="Glutamine synthetase/guanido kinase"/>
    <property type="match status" value="1"/>
</dbReference>
<dbReference type="SUPFAM" id="SSF89095">
    <property type="entry name" value="GatB/YqeY motif"/>
    <property type="match status" value="1"/>
</dbReference>
<dbReference type="InterPro" id="IPR014746">
    <property type="entry name" value="Gln_synth/guanido_kin_cat_dom"/>
</dbReference>
<dbReference type="PANTHER" id="PTHR11659">
    <property type="entry name" value="GLUTAMYL-TRNA GLN AMIDOTRANSFERASE SUBUNIT B MITOCHONDRIAL AND PROKARYOTIC PET112-RELATED"/>
    <property type="match status" value="1"/>
</dbReference>
<dbReference type="GO" id="GO:0016740">
    <property type="term" value="F:transferase activity"/>
    <property type="evidence" value="ECO:0007669"/>
    <property type="project" value="UniProtKB-KW"/>
</dbReference>
<dbReference type="InterPro" id="IPR004413">
    <property type="entry name" value="GatB"/>
</dbReference>
<dbReference type="InterPro" id="IPR006075">
    <property type="entry name" value="Asn/Gln-tRNA_Trfase_suB/E_cat"/>
</dbReference>
<dbReference type="NCBIfam" id="NF004012">
    <property type="entry name" value="PRK05477.1-2"/>
    <property type="match status" value="1"/>
</dbReference>
<protein>
    <recommendedName>
        <fullName evidence="10">Aspartyl/glutamyl-tRNA(Asn/Gln) amidotransferase subunit B</fullName>
        <shortName evidence="10">Asp/Glu-ADT subunit B</shortName>
        <ecNumber evidence="10">6.3.5.-</ecNumber>
    </recommendedName>
</protein>
<evidence type="ECO:0000256" key="1">
    <source>
        <dbReference type="ARBA" id="ARBA00005306"/>
    </source>
</evidence>
<gene>
    <name evidence="10" type="primary">gatB</name>
    <name evidence="12" type="ORF">COW81_02240</name>
</gene>
<keyword evidence="4 10" id="KW-0547">Nucleotide-binding</keyword>
<keyword evidence="3 10" id="KW-0436">Ligase</keyword>
<comment type="subunit">
    <text evidence="2 10">Heterotrimer of A, B and C subunits.</text>
</comment>
<reference evidence="12 13" key="1">
    <citation type="submission" date="2017-09" db="EMBL/GenBank/DDBJ databases">
        <title>Depth-based differentiation of microbial function through sediment-hosted aquifers and enrichment of novel symbionts in the deep terrestrial subsurface.</title>
        <authorList>
            <person name="Probst A.J."/>
            <person name="Ladd B."/>
            <person name="Jarett J.K."/>
            <person name="Geller-Mcgrath D.E."/>
            <person name="Sieber C.M."/>
            <person name="Emerson J.B."/>
            <person name="Anantharaman K."/>
            <person name="Thomas B.C."/>
            <person name="Malmstrom R."/>
            <person name="Stieglmeier M."/>
            <person name="Klingl A."/>
            <person name="Woyke T."/>
            <person name="Ryan C.M."/>
            <person name="Banfield J.F."/>
        </authorList>
    </citation>
    <scope>NUCLEOTIDE SEQUENCE [LARGE SCALE GENOMIC DNA]</scope>
    <source>
        <strain evidence="12">CG22_combo_CG10-13_8_21_14_all_36_13</strain>
    </source>
</reference>
<evidence type="ECO:0000256" key="4">
    <source>
        <dbReference type="ARBA" id="ARBA00022741"/>
    </source>
</evidence>
<dbReference type="Pfam" id="PF02934">
    <property type="entry name" value="GatB_N"/>
    <property type="match status" value="1"/>
</dbReference>
<comment type="similarity">
    <text evidence="1 10">Belongs to the GatB/GatE family. GatB subfamily.</text>
</comment>
<dbReference type="HAMAP" id="MF_00121">
    <property type="entry name" value="GatB"/>
    <property type="match status" value="1"/>
</dbReference>
<dbReference type="GO" id="GO:0070681">
    <property type="term" value="P:glutaminyl-tRNAGln biosynthesis via transamidation"/>
    <property type="evidence" value="ECO:0007669"/>
    <property type="project" value="TreeGrafter"/>
</dbReference>
<proteinExistence type="inferred from homology"/>
<keyword evidence="6 10" id="KW-0648">Protein biosynthesis</keyword>
<dbReference type="InterPro" id="IPR023168">
    <property type="entry name" value="GatB_Yqey_C_2"/>
</dbReference>
<evidence type="ECO:0000256" key="3">
    <source>
        <dbReference type="ARBA" id="ARBA00022598"/>
    </source>
</evidence>
<dbReference type="PANTHER" id="PTHR11659:SF0">
    <property type="entry name" value="GLUTAMYL-TRNA(GLN) AMIDOTRANSFERASE SUBUNIT B, MITOCHONDRIAL"/>
    <property type="match status" value="1"/>
</dbReference>
<dbReference type="SMART" id="SM00845">
    <property type="entry name" value="GatB_Yqey"/>
    <property type="match status" value="1"/>
</dbReference>
<evidence type="ECO:0000256" key="6">
    <source>
        <dbReference type="ARBA" id="ARBA00022917"/>
    </source>
</evidence>
<evidence type="ECO:0000256" key="8">
    <source>
        <dbReference type="ARBA" id="ARBA00047380"/>
    </source>
</evidence>
<comment type="catalytic activity">
    <reaction evidence="8 10">
        <text>L-aspartyl-tRNA(Asn) + L-glutamine + ATP + H2O = L-asparaginyl-tRNA(Asn) + L-glutamate + ADP + phosphate + 2 H(+)</text>
        <dbReference type="Rhea" id="RHEA:14513"/>
        <dbReference type="Rhea" id="RHEA-COMP:9674"/>
        <dbReference type="Rhea" id="RHEA-COMP:9677"/>
        <dbReference type="ChEBI" id="CHEBI:15377"/>
        <dbReference type="ChEBI" id="CHEBI:15378"/>
        <dbReference type="ChEBI" id="CHEBI:29985"/>
        <dbReference type="ChEBI" id="CHEBI:30616"/>
        <dbReference type="ChEBI" id="CHEBI:43474"/>
        <dbReference type="ChEBI" id="CHEBI:58359"/>
        <dbReference type="ChEBI" id="CHEBI:78515"/>
        <dbReference type="ChEBI" id="CHEBI:78516"/>
        <dbReference type="ChEBI" id="CHEBI:456216"/>
    </reaction>
</comment>
<accession>A0A2H0DY34</accession>
<evidence type="ECO:0000259" key="11">
    <source>
        <dbReference type="SMART" id="SM00845"/>
    </source>
</evidence>
<evidence type="ECO:0000256" key="9">
    <source>
        <dbReference type="ARBA" id="ARBA00047913"/>
    </source>
</evidence>
<evidence type="ECO:0000256" key="7">
    <source>
        <dbReference type="ARBA" id="ARBA00024799"/>
    </source>
</evidence>
<evidence type="ECO:0000256" key="5">
    <source>
        <dbReference type="ARBA" id="ARBA00022840"/>
    </source>
</evidence>
<dbReference type="InterPro" id="IPR003789">
    <property type="entry name" value="Asn/Gln_tRNA_amidoTrase-B-like"/>
</dbReference>
<dbReference type="NCBIfam" id="TIGR00133">
    <property type="entry name" value="gatB"/>
    <property type="match status" value="1"/>
</dbReference>
<evidence type="ECO:0000313" key="12">
    <source>
        <dbReference type="EMBL" id="PIP87085.1"/>
    </source>
</evidence>
<dbReference type="InterPro" id="IPR017958">
    <property type="entry name" value="Gln-tRNA_amidoTrfase_suB_CS"/>
</dbReference>
<evidence type="ECO:0000313" key="13">
    <source>
        <dbReference type="Proteomes" id="UP000231143"/>
    </source>
</evidence>
<evidence type="ECO:0000256" key="2">
    <source>
        <dbReference type="ARBA" id="ARBA00011123"/>
    </source>
</evidence>
<dbReference type="Gene3D" id="1.10.10.410">
    <property type="match status" value="1"/>
</dbReference>
<dbReference type="InterPro" id="IPR017959">
    <property type="entry name" value="Asn/Gln-tRNA_amidoTrfase_suB/E"/>
</dbReference>
<keyword evidence="5 10" id="KW-0067">ATP-binding</keyword>
<dbReference type="AlphaFoldDB" id="A0A2H0DY34"/>
<feature type="domain" description="Asn/Gln amidotransferase" evidence="11">
    <location>
        <begin position="325"/>
        <end position="468"/>
    </location>
</feature>
<comment type="caution">
    <text evidence="12">The sequence shown here is derived from an EMBL/GenBank/DDBJ whole genome shotgun (WGS) entry which is preliminary data.</text>
</comment>
<dbReference type="GO" id="GO:0005524">
    <property type="term" value="F:ATP binding"/>
    <property type="evidence" value="ECO:0007669"/>
    <property type="project" value="UniProtKB-KW"/>
</dbReference>
<dbReference type="GO" id="GO:0006412">
    <property type="term" value="P:translation"/>
    <property type="evidence" value="ECO:0007669"/>
    <property type="project" value="UniProtKB-UniRule"/>
</dbReference>
<comment type="function">
    <text evidence="7 10">Allows the formation of correctly charged Asn-tRNA(Asn) or Gln-tRNA(Gln) through the transamidation of misacylated Asp-tRNA(Asn) or Glu-tRNA(Gln) in organisms which lack either or both of asparaginyl-tRNA or glutaminyl-tRNA synthetases. The reaction takes place in the presence of glutamine and ATP through an activated phospho-Asp-tRNA(Asn) or phospho-Glu-tRNA(Gln).</text>
</comment>
<name>A0A2H0DY34_9BACT</name>
<keyword evidence="12" id="KW-0808">Transferase</keyword>
<comment type="catalytic activity">
    <reaction evidence="9 10">
        <text>L-glutamyl-tRNA(Gln) + L-glutamine + ATP + H2O = L-glutaminyl-tRNA(Gln) + L-glutamate + ADP + phosphate + H(+)</text>
        <dbReference type="Rhea" id="RHEA:17521"/>
        <dbReference type="Rhea" id="RHEA-COMP:9681"/>
        <dbReference type="Rhea" id="RHEA-COMP:9684"/>
        <dbReference type="ChEBI" id="CHEBI:15377"/>
        <dbReference type="ChEBI" id="CHEBI:15378"/>
        <dbReference type="ChEBI" id="CHEBI:29985"/>
        <dbReference type="ChEBI" id="CHEBI:30616"/>
        <dbReference type="ChEBI" id="CHEBI:43474"/>
        <dbReference type="ChEBI" id="CHEBI:58359"/>
        <dbReference type="ChEBI" id="CHEBI:78520"/>
        <dbReference type="ChEBI" id="CHEBI:78521"/>
        <dbReference type="ChEBI" id="CHEBI:456216"/>
    </reaction>
</comment>
<dbReference type="FunFam" id="1.10.10.410:FF:000001">
    <property type="entry name" value="Aspartyl/glutamyl-tRNA(Asn/Gln) amidotransferase subunit B"/>
    <property type="match status" value="1"/>
</dbReference>
<dbReference type="InterPro" id="IPR018027">
    <property type="entry name" value="Asn/Gln_amidotransferase"/>
</dbReference>
<sequence length="470" mass="52885">MTKYKPTIGLEIHAELKTKTKMFCNSINDPDEVEPNVNVCPVCMAHPGTLPVINKEAVKSVIKVGVALGGKIASFTEFDRKNYFYPDIPKGYQISQYAYPIVSGGALNGVSITRIHLEEDTAKSSHDSEYSLVDFNRAGVPLMELVTEPVIHSAEEAGAFARELQLLLRYLGVSEANMEKGEMRVEVNISVSKNDVFGTKVEIKNINSFRSAERGIEYEIKRQTELLELGQKVIQETRGWDEMRQVTFSQRIKETSDDYRYFPDPDLPKLKLDEVPEFDVELIKSELPELPPERRAKYISLGLKKDDANMYTNQTSIGDFMDGVLLFTNNENEIKIASNYISSDLVGLFKDGEVPNKIEIDYERFVELVRMIIDGKLSSRGAKEVLRIMYEKGGIPQDIAEENSLIQVSDIDSLGKIVGIIIDENKDAVDDYRSGKEASLRFLVGQGMKLSKGSADPAMLEKMIRERLQN</sequence>
<dbReference type="EC" id="6.3.5.-" evidence="10"/>
<dbReference type="NCBIfam" id="NF004014">
    <property type="entry name" value="PRK05477.1-4"/>
    <property type="match status" value="1"/>
</dbReference>
<dbReference type="GO" id="GO:0050566">
    <property type="term" value="F:asparaginyl-tRNA synthase (glutamine-hydrolyzing) activity"/>
    <property type="evidence" value="ECO:0007669"/>
    <property type="project" value="RHEA"/>
</dbReference>